<dbReference type="Pfam" id="PF02653">
    <property type="entry name" value="BPD_transp_2"/>
    <property type="match status" value="2"/>
</dbReference>
<feature type="transmembrane region" description="Helical" evidence="6">
    <location>
        <begin position="492"/>
        <end position="509"/>
    </location>
</feature>
<dbReference type="PANTHER" id="PTHR32196">
    <property type="entry name" value="ABC TRANSPORTER PERMEASE PROTEIN YPHD-RELATED-RELATED"/>
    <property type="match status" value="1"/>
</dbReference>
<sequence length="587" mass="61272">MNKTLGIFGLLIFVCLFTALFNPAFVSEANLFNITRQTAQYGILSLGVAFVIITGGIDLSIGSVVGLGASLLLLMISDWNIPPSIAIPCVIAVCALIGLVHGLLITRVNLQPFVVTLCGLLVYRGAARWISDDRPLGLGTDYESIRLLGSGAPFSYTTLAIGASVVAILFGLYHALVLHGAQASSEADATTTKSPKDSPSVALLQRWSWLLVGVLLLAFAFISPSSETKKASVKSATANLEASTDMDAAAAKASNTPVIKIKKDRVKNKITLEQRVSRPAFILPAAVFLPTFLTMIVGGWTSKRKVILKPMIASLLAAGFLVAGVLFLLPVYQSVIPGDLFSLGFADVSGRLVAGLIMVSLFAILASAVGAAIWLLSAAASCSPLGKALLPLTGFAGLLTLLSMTSLMSSMVPAPMLIMIALAVVSSVVLNCTVFGRYLKALGHSEEAARYSGINTKNTTMLAYVFCSTAAGLGGVLFALQINSVQASVFGNFYELYAIAAAVLGGCSLRGGDGNIIGVVIGAAIIQVLYNSITVLRIGDKLEFAIVGMVILCGVMVDEIVRNLVAKRALLKRDSNPDGPPAEAAGG</sequence>
<protein>
    <submittedName>
        <fullName evidence="7">Ribose transport system permease protein RbsC</fullName>
    </submittedName>
</protein>
<evidence type="ECO:0000313" key="8">
    <source>
        <dbReference type="Proteomes" id="UP000315003"/>
    </source>
</evidence>
<evidence type="ECO:0000256" key="4">
    <source>
        <dbReference type="ARBA" id="ARBA00022989"/>
    </source>
</evidence>
<evidence type="ECO:0000313" key="7">
    <source>
        <dbReference type="EMBL" id="QDT61744.1"/>
    </source>
</evidence>
<proteinExistence type="predicted"/>
<feature type="transmembrane region" description="Helical" evidence="6">
    <location>
        <begin position="203"/>
        <end position="222"/>
    </location>
</feature>
<feature type="transmembrane region" description="Helical" evidence="6">
    <location>
        <begin position="460"/>
        <end position="480"/>
    </location>
</feature>
<dbReference type="GO" id="GO:0005886">
    <property type="term" value="C:plasma membrane"/>
    <property type="evidence" value="ECO:0007669"/>
    <property type="project" value="UniProtKB-SubCell"/>
</dbReference>
<evidence type="ECO:0000256" key="6">
    <source>
        <dbReference type="SAM" id="Phobius"/>
    </source>
</evidence>
<dbReference type="GO" id="GO:0022857">
    <property type="term" value="F:transmembrane transporter activity"/>
    <property type="evidence" value="ECO:0007669"/>
    <property type="project" value="InterPro"/>
</dbReference>
<dbReference type="InterPro" id="IPR001851">
    <property type="entry name" value="ABC_transp_permease"/>
</dbReference>
<dbReference type="Proteomes" id="UP000315003">
    <property type="component" value="Chromosome"/>
</dbReference>
<dbReference type="OrthoDB" id="9784538at2"/>
<dbReference type="RefSeq" id="WP_145276022.1">
    <property type="nucleotide sequence ID" value="NZ_CP036272.1"/>
</dbReference>
<dbReference type="CDD" id="cd06579">
    <property type="entry name" value="TM_PBP1_transp_AraH_like"/>
    <property type="match status" value="1"/>
</dbReference>
<keyword evidence="8" id="KW-1185">Reference proteome</keyword>
<keyword evidence="2" id="KW-1003">Cell membrane</keyword>
<feature type="transmembrane region" description="Helical" evidence="6">
    <location>
        <begin position="281"/>
        <end position="300"/>
    </location>
</feature>
<feature type="transmembrane region" description="Helical" evidence="6">
    <location>
        <begin position="388"/>
        <end position="408"/>
    </location>
</feature>
<organism evidence="7 8">
    <name type="scientific">Stieleria bergensis</name>
    <dbReference type="NCBI Taxonomy" id="2528025"/>
    <lineage>
        <taxon>Bacteria</taxon>
        <taxon>Pseudomonadati</taxon>
        <taxon>Planctomycetota</taxon>
        <taxon>Planctomycetia</taxon>
        <taxon>Pirellulales</taxon>
        <taxon>Pirellulaceae</taxon>
        <taxon>Stieleria</taxon>
    </lineage>
</organism>
<evidence type="ECO:0000256" key="2">
    <source>
        <dbReference type="ARBA" id="ARBA00022475"/>
    </source>
</evidence>
<evidence type="ECO:0000256" key="5">
    <source>
        <dbReference type="ARBA" id="ARBA00023136"/>
    </source>
</evidence>
<dbReference type="PANTHER" id="PTHR32196:SF15">
    <property type="entry name" value="SUGAR ABC TRANSPORTER PERMEASE PROTEIN"/>
    <property type="match status" value="1"/>
</dbReference>
<gene>
    <name evidence="7" type="primary">rbsC_3</name>
    <name evidence="7" type="ORF">SV7mr_42840</name>
</gene>
<feature type="transmembrane region" description="Helical" evidence="6">
    <location>
        <begin position="46"/>
        <end position="73"/>
    </location>
</feature>
<feature type="transmembrane region" description="Helical" evidence="6">
    <location>
        <begin position="85"/>
        <end position="106"/>
    </location>
</feature>
<keyword evidence="3 6" id="KW-0812">Transmembrane</keyword>
<evidence type="ECO:0000256" key="3">
    <source>
        <dbReference type="ARBA" id="ARBA00022692"/>
    </source>
</evidence>
<dbReference type="EMBL" id="CP036272">
    <property type="protein sequence ID" value="QDT61744.1"/>
    <property type="molecule type" value="Genomic_DNA"/>
</dbReference>
<dbReference type="AlphaFoldDB" id="A0A517T022"/>
<name>A0A517T022_9BACT</name>
<feature type="transmembrane region" description="Helical" evidence="6">
    <location>
        <begin position="414"/>
        <end position="439"/>
    </location>
</feature>
<feature type="transmembrane region" description="Helical" evidence="6">
    <location>
        <begin position="113"/>
        <end position="131"/>
    </location>
</feature>
<feature type="transmembrane region" description="Helical" evidence="6">
    <location>
        <begin position="516"/>
        <end position="538"/>
    </location>
</feature>
<evidence type="ECO:0000256" key="1">
    <source>
        <dbReference type="ARBA" id="ARBA00004651"/>
    </source>
</evidence>
<feature type="transmembrane region" description="Helical" evidence="6">
    <location>
        <begin position="352"/>
        <end position="376"/>
    </location>
</feature>
<keyword evidence="5 6" id="KW-0472">Membrane</keyword>
<feature type="transmembrane region" description="Helical" evidence="6">
    <location>
        <begin position="151"/>
        <end position="173"/>
    </location>
</feature>
<feature type="transmembrane region" description="Helical" evidence="6">
    <location>
        <begin position="6"/>
        <end position="25"/>
    </location>
</feature>
<keyword evidence="4 6" id="KW-1133">Transmembrane helix</keyword>
<comment type="subcellular location">
    <subcellularLocation>
        <location evidence="1">Cell membrane</location>
        <topology evidence="1">Multi-pass membrane protein</topology>
    </subcellularLocation>
</comment>
<feature type="transmembrane region" description="Helical" evidence="6">
    <location>
        <begin position="312"/>
        <end position="332"/>
    </location>
</feature>
<accession>A0A517T022</accession>
<reference evidence="7 8" key="1">
    <citation type="submission" date="2019-02" db="EMBL/GenBank/DDBJ databases">
        <title>Deep-cultivation of Planctomycetes and their phenomic and genomic characterization uncovers novel biology.</title>
        <authorList>
            <person name="Wiegand S."/>
            <person name="Jogler M."/>
            <person name="Boedeker C."/>
            <person name="Pinto D."/>
            <person name="Vollmers J."/>
            <person name="Rivas-Marin E."/>
            <person name="Kohn T."/>
            <person name="Peeters S.H."/>
            <person name="Heuer A."/>
            <person name="Rast P."/>
            <person name="Oberbeckmann S."/>
            <person name="Bunk B."/>
            <person name="Jeske O."/>
            <person name="Meyerdierks A."/>
            <person name="Storesund J.E."/>
            <person name="Kallscheuer N."/>
            <person name="Luecker S."/>
            <person name="Lage O.M."/>
            <person name="Pohl T."/>
            <person name="Merkel B.J."/>
            <person name="Hornburger P."/>
            <person name="Mueller R.-W."/>
            <person name="Bruemmer F."/>
            <person name="Labrenz M."/>
            <person name="Spormann A.M."/>
            <person name="Op den Camp H."/>
            <person name="Overmann J."/>
            <person name="Amann R."/>
            <person name="Jetten M.S.M."/>
            <person name="Mascher T."/>
            <person name="Medema M.H."/>
            <person name="Devos D.P."/>
            <person name="Kaster A.-K."/>
            <person name="Ovreas L."/>
            <person name="Rohde M."/>
            <person name="Galperin M.Y."/>
            <person name="Jogler C."/>
        </authorList>
    </citation>
    <scope>NUCLEOTIDE SEQUENCE [LARGE SCALE GENOMIC DNA]</scope>
    <source>
        <strain evidence="7 8">SV_7m_r</strain>
    </source>
</reference>
<feature type="transmembrane region" description="Helical" evidence="6">
    <location>
        <begin position="544"/>
        <end position="565"/>
    </location>
</feature>